<feature type="non-terminal residue" evidence="7">
    <location>
        <position position="1"/>
    </location>
</feature>
<dbReference type="GO" id="GO:0005739">
    <property type="term" value="C:mitochondrion"/>
    <property type="evidence" value="ECO:0007669"/>
    <property type="project" value="TreeGrafter"/>
</dbReference>
<proteinExistence type="inferred from homology"/>
<keyword evidence="3" id="KW-0274">FAD</keyword>
<dbReference type="Pfam" id="PF07992">
    <property type="entry name" value="Pyr_redox_2"/>
    <property type="match status" value="1"/>
</dbReference>
<keyword evidence="8" id="KW-1185">Reference proteome</keyword>
<name>A0A0D6EJS3_SPOSA</name>
<comment type="similarity">
    <text evidence="1">Belongs to the NADH dehydrogenase family.</text>
</comment>
<accession>A0A0D6EJS3</accession>
<organism evidence="7 8">
    <name type="scientific">Sporidiobolus salmonicolor</name>
    <name type="common">Yeast-like fungus</name>
    <name type="synonym">Sporobolomyces salmonicolor</name>
    <dbReference type="NCBI Taxonomy" id="5005"/>
    <lineage>
        <taxon>Eukaryota</taxon>
        <taxon>Fungi</taxon>
        <taxon>Dikarya</taxon>
        <taxon>Basidiomycota</taxon>
        <taxon>Pucciniomycotina</taxon>
        <taxon>Microbotryomycetes</taxon>
        <taxon>Sporidiobolales</taxon>
        <taxon>Sporidiobolaceae</taxon>
        <taxon>Sporobolomyces</taxon>
    </lineage>
</organism>
<keyword evidence="5" id="KW-0520">NAD</keyword>
<dbReference type="InterPro" id="IPR023753">
    <property type="entry name" value="FAD/NAD-binding_dom"/>
</dbReference>
<evidence type="ECO:0000256" key="4">
    <source>
        <dbReference type="ARBA" id="ARBA00023002"/>
    </source>
</evidence>
<keyword evidence="4" id="KW-0560">Oxidoreductase</keyword>
<dbReference type="Gene3D" id="3.50.50.100">
    <property type="match status" value="2"/>
</dbReference>
<dbReference type="AlphaFoldDB" id="A0A0D6EJS3"/>
<reference evidence="8" key="1">
    <citation type="submission" date="2015-02" db="EMBL/GenBank/DDBJ databases">
        <authorList>
            <person name="Gon?alves P."/>
        </authorList>
    </citation>
    <scope>NUCLEOTIDE SEQUENCE [LARGE SCALE GENOMIC DNA]</scope>
</reference>
<evidence type="ECO:0000256" key="1">
    <source>
        <dbReference type="ARBA" id="ARBA00005272"/>
    </source>
</evidence>
<dbReference type="InterPro" id="IPR045024">
    <property type="entry name" value="NDH-2"/>
</dbReference>
<dbReference type="OrthoDB" id="9992747at2759"/>
<dbReference type="EMBL" id="CENE01000005">
    <property type="protein sequence ID" value="CEQ40151.1"/>
    <property type="molecule type" value="Genomic_DNA"/>
</dbReference>
<evidence type="ECO:0000259" key="6">
    <source>
        <dbReference type="Pfam" id="PF07992"/>
    </source>
</evidence>
<evidence type="ECO:0000256" key="5">
    <source>
        <dbReference type="ARBA" id="ARBA00023027"/>
    </source>
</evidence>
<dbReference type="PANTHER" id="PTHR43706:SF17">
    <property type="entry name" value="NADH DEHYDROGENASE (EUROFUNG)"/>
    <property type="match status" value="1"/>
</dbReference>
<dbReference type="Proteomes" id="UP000243876">
    <property type="component" value="Unassembled WGS sequence"/>
</dbReference>
<dbReference type="SUPFAM" id="SSF51905">
    <property type="entry name" value="FAD/NAD(P)-binding domain"/>
    <property type="match status" value="2"/>
</dbReference>
<protein>
    <submittedName>
        <fullName evidence="7">SPOSA6832_01729-mRNA-1:cds</fullName>
    </submittedName>
</protein>
<sequence length="443" mass="48788">MSLSRVLEAEAATPFWSASERKKLELSIFRLTVSPNTYFAFTPLLASASVGTIEYDACLEPVRRWPVTFHQAWCDEIDLQHKRIKCMPAIASDARKAINARMSSETDDTLKPAMAFPGADKGFELGYDKLVIAVGAYSQTFGTEGVKEYATFLKDVRVHLCSLFSAAVQHHLLQKSPQDARKIRSRILECFELASLPTVNDQERKNLLHFVIVGGGPTGVEFAGELHDLITSDIQRAYPKLAPLARISIYDVAPGILGTFDKSLAEYASAKFKREGIALKTSRHVKSVGESYIEVQEEGKVPFGLLVWSTGLAPNPLIQTIKDLQHDEKTHSLRVNDQFNAIGMDGKVHDDIFVLGDASALKEKLPATAQVASQEARWLAKHLNAQARGRAGVSDPFAFNNRGPNLYLGLQRDGIPWRLGRASRPLKSRIRSKGGSDGTGSID</sequence>
<evidence type="ECO:0000256" key="2">
    <source>
        <dbReference type="ARBA" id="ARBA00022630"/>
    </source>
</evidence>
<dbReference type="InterPro" id="IPR036188">
    <property type="entry name" value="FAD/NAD-bd_sf"/>
</dbReference>
<gene>
    <name evidence="7" type="primary">SPOSA6832_01729</name>
</gene>
<dbReference type="GO" id="GO:0003954">
    <property type="term" value="F:NADH dehydrogenase activity"/>
    <property type="evidence" value="ECO:0007669"/>
    <property type="project" value="InterPro"/>
</dbReference>
<feature type="domain" description="FAD/NAD(P)-binding" evidence="6">
    <location>
        <begin position="113"/>
        <end position="376"/>
    </location>
</feature>
<evidence type="ECO:0000313" key="8">
    <source>
        <dbReference type="Proteomes" id="UP000243876"/>
    </source>
</evidence>
<evidence type="ECO:0000256" key="3">
    <source>
        <dbReference type="ARBA" id="ARBA00022827"/>
    </source>
</evidence>
<keyword evidence="2" id="KW-0285">Flavoprotein</keyword>
<dbReference type="PANTHER" id="PTHR43706">
    <property type="entry name" value="NADH DEHYDROGENASE"/>
    <property type="match status" value="1"/>
</dbReference>
<evidence type="ECO:0000313" key="7">
    <source>
        <dbReference type="EMBL" id="CEQ40151.1"/>
    </source>
</evidence>